<evidence type="ECO:0000256" key="1">
    <source>
        <dbReference type="ARBA" id="ARBA00023157"/>
    </source>
</evidence>
<dbReference type="EMBL" id="BPLR01001423">
    <property type="protein sequence ID" value="GIZ02265.1"/>
    <property type="molecule type" value="Genomic_DNA"/>
</dbReference>
<dbReference type="Gene3D" id="1.10.2000.10">
    <property type="entry name" value="Frizzled cysteine-rich domain"/>
    <property type="match status" value="1"/>
</dbReference>
<dbReference type="PROSITE" id="PS50038">
    <property type="entry name" value="FZ"/>
    <property type="match status" value="1"/>
</dbReference>
<accession>A0AAV4Y5H7</accession>
<comment type="caution">
    <text evidence="5">The sequence shown here is derived from an EMBL/GenBank/DDBJ whole genome shotgun (WGS) entry which is preliminary data.</text>
</comment>
<name>A0AAV4Y5H7_CAEEX</name>
<feature type="compositionally biased region" description="Basic and acidic residues" evidence="3">
    <location>
        <begin position="105"/>
        <end position="128"/>
    </location>
</feature>
<organism evidence="5 6">
    <name type="scientific">Caerostris extrusa</name>
    <name type="common">Bark spider</name>
    <name type="synonym">Caerostris bankana</name>
    <dbReference type="NCBI Taxonomy" id="172846"/>
    <lineage>
        <taxon>Eukaryota</taxon>
        <taxon>Metazoa</taxon>
        <taxon>Ecdysozoa</taxon>
        <taxon>Arthropoda</taxon>
        <taxon>Chelicerata</taxon>
        <taxon>Arachnida</taxon>
        <taxon>Araneae</taxon>
        <taxon>Araneomorphae</taxon>
        <taxon>Entelegynae</taxon>
        <taxon>Araneoidea</taxon>
        <taxon>Araneidae</taxon>
        <taxon>Caerostris</taxon>
    </lineage>
</organism>
<feature type="region of interest" description="Disordered" evidence="3">
    <location>
        <begin position="100"/>
        <end position="128"/>
    </location>
</feature>
<keyword evidence="1" id="KW-1015">Disulfide bond</keyword>
<dbReference type="InterPro" id="IPR020067">
    <property type="entry name" value="Frizzled_dom"/>
</dbReference>
<keyword evidence="5" id="KW-0472">Membrane</keyword>
<evidence type="ECO:0000256" key="3">
    <source>
        <dbReference type="SAM" id="MobiDB-lite"/>
    </source>
</evidence>
<keyword evidence="5" id="KW-0808">Transferase</keyword>
<sequence length="128" mass="14439">MFPPCDDTIPYPVPRHVCRDDCDILEGSTCKQEMVSARKHPLLTNQDLVPECEELPSPSHQEPSGTFVVGKDYQGSCISLNVPQVIQVDHESFCDSVKHNITKHRPNDDTRPNDDSMKDSVILHRISE</sequence>
<protein>
    <submittedName>
        <fullName evidence="5">Inactive tyrosine-protein kinase transmembrane receptor ROR1</fullName>
    </submittedName>
</protein>
<keyword evidence="6" id="KW-1185">Reference proteome</keyword>
<dbReference type="AlphaFoldDB" id="A0AAV4Y5H7"/>
<dbReference type="Proteomes" id="UP001054945">
    <property type="component" value="Unassembled WGS sequence"/>
</dbReference>
<keyword evidence="5" id="KW-0675">Receptor</keyword>
<evidence type="ECO:0000256" key="2">
    <source>
        <dbReference type="PROSITE-ProRule" id="PRU00090"/>
    </source>
</evidence>
<evidence type="ECO:0000313" key="6">
    <source>
        <dbReference type="Proteomes" id="UP001054945"/>
    </source>
</evidence>
<gene>
    <name evidence="5" type="primary">ROR1</name>
    <name evidence="5" type="ORF">CEXT_305031</name>
</gene>
<comment type="caution">
    <text evidence="2">Lacks conserved residue(s) required for the propagation of feature annotation.</text>
</comment>
<keyword evidence="5" id="KW-0418">Kinase</keyword>
<feature type="domain" description="FZ" evidence="4">
    <location>
        <begin position="1"/>
        <end position="80"/>
    </location>
</feature>
<reference evidence="5 6" key="1">
    <citation type="submission" date="2021-06" db="EMBL/GenBank/DDBJ databases">
        <title>Caerostris extrusa draft genome.</title>
        <authorList>
            <person name="Kono N."/>
            <person name="Arakawa K."/>
        </authorList>
    </citation>
    <scope>NUCLEOTIDE SEQUENCE [LARGE SCALE GENOMIC DNA]</scope>
</reference>
<proteinExistence type="predicted"/>
<evidence type="ECO:0000313" key="5">
    <source>
        <dbReference type="EMBL" id="GIZ02265.1"/>
    </source>
</evidence>
<dbReference type="InterPro" id="IPR036790">
    <property type="entry name" value="Frizzled_dom_sf"/>
</dbReference>
<keyword evidence="5" id="KW-0812">Transmembrane</keyword>
<dbReference type="GO" id="GO:0016301">
    <property type="term" value="F:kinase activity"/>
    <property type="evidence" value="ECO:0007669"/>
    <property type="project" value="UniProtKB-KW"/>
</dbReference>
<evidence type="ECO:0000259" key="4">
    <source>
        <dbReference type="PROSITE" id="PS50038"/>
    </source>
</evidence>